<dbReference type="Gramene" id="KCW66829">
    <property type="protein sequence ID" value="KCW66829"/>
    <property type="gene ID" value="EUGRSUZ_F00598"/>
</dbReference>
<feature type="compositionally biased region" description="Polar residues" evidence="1">
    <location>
        <begin position="253"/>
        <end position="264"/>
    </location>
</feature>
<organism evidence="2">
    <name type="scientific">Eucalyptus grandis</name>
    <name type="common">Flooded gum</name>
    <dbReference type="NCBI Taxonomy" id="71139"/>
    <lineage>
        <taxon>Eukaryota</taxon>
        <taxon>Viridiplantae</taxon>
        <taxon>Streptophyta</taxon>
        <taxon>Embryophyta</taxon>
        <taxon>Tracheophyta</taxon>
        <taxon>Spermatophyta</taxon>
        <taxon>Magnoliopsida</taxon>
        <taxon>eudicotyledons</taxon>
        <taxon>Gunneridae</taxon>
        <taxon>Pentapetalae</taxon>
        <taxon>rosids</taxon>
        <taxon>malvids</taxon>
        <taxon>Myrtales</taxon>
        <taxon>Myrtaceae</taxon>
        <taxon>Myrtoideae</taxon>
        <taxon>Eucalypteae</taxon>
        <taxon>Eucalyptus</taxon>
    </lineage>
</organism>
<reference evidence="2" key="1">
    <citation type="submission" date="2013-07" db="EMBL/GenBank/DDBJ databases">
        <title>The genome of Eucalyptus grandis.</title>
        <authorList>
            <person name="Schmutz J."/>
            <person name="Hayes R."/>
            <person name="Myburg A."/>
            <person name="Tuskan G."/>
            <person name="Grattapaglia D."/>
            <person name="Rokhsar D.S."/>
        </authorList>
    </citation>
    <scope>NUCLEOTIDE SEQUENCE</scope>
    <source>
        <tissue evidence="2">Leaf extractions</tissue>
    </source>
</reference>
<dbReference type="eggNOG" id="ENOG502RJSI">
    <property type="taxonomic scope" value="Eukaryota"/>
</dbReference>
<evidence type="ECO:0000313" key="2">
    <source>
        <dbReference type="EMBL" id="KCW66829.1"/>
    </source>
</evidence>
<dbReference type="OMA" id="DCEMGCD"/>
<dbReference type="AlphaFoldDB" id="A0A059BLA9"/>
<feature type="region of interest" description="Disordered" evidence="1">
    <location>
        <begin position="116"/>
        <end position="176"/>
    </location>
</feature>
<feature type="region of interest" description="Disordered" evidence="1">
    <location>
        <begin position="1"/>
        <end position="47"/>
    </location>
</feature>
<dbReference type="InterPro" id="IPR040305">
    <property type="entry name" value="At1g75730-like"/>
</dbReference>
<dbReference type="FunCoup" id="A0A059BLA9">
    <property type="interactions" value="544"/>
</dbReference>
<accession>A0A059BLA9</accession>
<protein>
    <submittedName>
        <fullName evidence="2">Uncharacterized protein</fullName>
    </submittedName>
</protein>
<sequence length="746" mass="81369">MDKTRDAMRKASRSSPAKRHFDDQPLRTHRSTSAKDDNSNNIFSALERSKREKLKKLSSVCEKSGRFVDGEMKKGPHASPREGDGVEFAGAAKKLKLPKKLLGDCNAVDKASVPRKLRSAMKKRNCESLSPTLPDSKKTSHSVRGGESHKKNGVKKFKKERNPGWSPRAAISGSITKDEEEVAEALYALAGISPNNATNDNTFGGDSLKDGHCGAVPEVTENSTLSKVAQGELDSDVLAARDNDEKSSKETTKTISLSEPNLTEQPVLPGSADHLDGSNSITEAKLQETPPWSKSEQSCEKLHSACGLSFTTEFGLAYRFKQPDEMAPSVSLGKQENNYPMAAITGNQLEHRDMFKNSKNDFASVIEGTTWSLCTSSTNSNEANILLRSRPVKIPPWLDAAACFTKPGSVNTCLSTQKVFPTPADKRPWKRCAAHVQICHLIRLLQTEKSKDSLLQPKKIKQDEDRKQEQFAQTSLNGFNGGFSASGIESYTQRRIDEVRSVALLPTNHIQDRQVACPPSIVPKSEKLTFDFLSLSAGGGGVNSRNTSGSAGRVDKSEARSQLSFPFVDSLTQRHISTGQNHYLSTYCDQLSAVALQQGQMQLPGFLGSSGSPSVLNGLMFSAKEQHQQLLWAAQVSAQCKPVAVANSKTMAQYPGWQGGIRGCPTLIPRSQAVLPPSPSALEVLGPKYAPMPNHLHHQLPSLNSSVPPHGIKRQDHHPHSVYQETTARFYTGGSLPLQLLCNERL</sequence>
<name>A0A059BLA9_EUCGR</name>
<dbReference type="EMBL" id="KK198758">
    <property type="protein sequence ID" value="KCW66829.1"/>
    <property type="molecule type" value="Genomic_DNA"/>
</dbReference>
<gene>
    <name evidence="2" type="ORF">EUGRSUZ_F00598</name>
</gene>
<feature type="region of interest" description="Disordered" evidence="1">
    <location>
        <begin position="237"/>
        <end position="269"/>
    </location>
</feature>
<proteinExistence type="predicted"/>
<dbReference type="PANTHER" id="PTHR34792">
    <property type="entry name" value="OS02G0121500 PROTEIN"/>
    <property type="match status" value="1"/>
</dbReference>
<evidence type="ECO:0000256" key="1">
    <source>
        <dbReference type="SAM" id="MobiDB-lite"/>
    </source>
</evidence>
<dbReference type="InParanoid" id="A0A059BLA9"/>
<dbReference type="PANTHER" id="PTHR34792:SF1">
    <property type="entry name" value="OS02G0121500 PROTEIN"/>
    <property type="match status" value="1"/>
</dbReference>
<feature type="compositionally biased region" description="Basic and acidic residues" evidence="1">
    <location>
        <begin position="239"/>
        <end position="252"/>
    </location>
</feature>